<dbReference type="AlphaFoldDB" id="A0A7R8A3D2"/>
<dbReference type="RefSeq" id="XP_041546727.1">
    <property type="nucleotide sequence ID" value="XM_041680798.1"/>
</dbReference>
<gene>
    <name evidence="2" type="ORF">AKAW2_61229S</name>
</gene>
<reference evidence="2" key="2">
    <citation type="submission" date="2021-02" db="EMBL/GenBank/DDBJ databases">
        <title>Aspergillus luchuensis mut. kawachii IFO 4304 genome sequence.</title>
        <authorList>
            <person name="Mori K."/>
            <person name="Kadooka C."/>
            <person name="Goto M."/>
            <person name="Futagami T."/>
        </authorList>
    </citation>
    <scope>NUCLEOTIDE SEQUENCE</scope>
    <source>
        <strain evidence="2">IFO 4308</strain>
    </source>
</reference>
<name>A0A7R8A3D2_ASPKA</name>
<reference evidence="2" key="1">
    <citation type="submission" date="2021-01" db="EMBL/GenBank/DDBJ databases">
        <authorList>
            <consortium name="Aspergillus luchuensis mut. kawachii IFO 4304 genome sequencing consortium"/>
            <person name="Kazuki M."/>
            <person name="Futagami T."/>
        </authorList>
    </citation>
    <scope>NUCLEOTIDE SEQUENCE</scope>
    <source>
        <strain evidence="2">IFO 4308</strain>
    </source>
</reference>
<dbReference type="GeneID" id="64964286"/>
<feature type="compositionally biased region" description="Basic and acidic residues" evidence="1">
    <location>
        <begin position="44"/>
        <end position="81"/>
    </location>
</feature>
<feature type="region of interest" description="Disordered" evidence="1">
    <location>
        <begin position="36"/>
        <end position="125"/>
    </location>
</feature>
<keyword evidence="3" id="KW-1185">Reference proteome</keyword>
<protein>
    <submittedName>
        <fullName evidence="2">Uncharacterized protein</fullName>
    </submittedName>
</protein>
<proteinExistence type="predicted"/>
<evidence type="ECO:0000313" key="2">
    <source>
        <dbReference type="EMBL" id="BCS02965.1"/>
    </source>
</evidence>
<feature type="compositionally biased region" description="Acidic residues" evidence="1">
    <location>
        <begin position="114"/>
        <end position="125"/>
    </location>
</feature>
<accession>A0A7R8A3D2</accession>
<dbReference type="Proteomes" id="UP000661280">
    <property type="component" value="Chromosome 6"/>
</dbReference>
<dbReference type="KEGG" id="aluc:AKAW2_61229S"/>
<sequence>MCAQKREREREKEDRGRNKIKIKRLLGRFKHNGVEIPWGLYHGGEAKEGKGRQKVSRKVDNGELAERSKGTETKEREREQEQEQGQAQEPDKAQCQESVVKLYGERGMRQSADDAGDDEEPDQAI</sequence>
<evidence type="ECO:0000313" key="3">
    <source>
        <dbReference type="Proteomes" id="UP000661280"/>
    </source>
</evidence>
<feature type="compositionally biased region" description="Basic and acidic residues" evidence="1">
    <location>
        <begin position="103"/>
        <end position="112"/>
    </location>
</feature>
<organism evidence="2 3">
    <name type="scientific">Aspergillus kawachii</name>
    <name type="common">White koji mold</name>
    <name type="synonym">Aspergillus awamori var. kawachi</name>
    <dbReference type="NCBI Taxonomy" id="1069201"/>
    <lineage>
        <taxon>Eukaryota</taxon>
        <taxon>Fungi</taxon>
        <taxon>Dikarya</taxon>
        <taxon>Ascomycota</taxon>
        <taxon>Pezizomycotina</taxon>
        <taxon>Eurotiomycetes</taxon>
        <taxon>Eurotiomycetidae</taxon>
        <taxon>Eurotiales</taxon>
        <taxon>Aspergillaceae</taxon>
        <taxon>Aspergillus</taxon>
        <taxon>Aspergillus subgen. Circumdati</taxon>
    </lineage>
</organism>
<evidence type="ECO:0000256" key="1">
    <source>
        <dbReference type="SAM" id="MobiDB-lite"/>
    </source>
</evidence>
<dbReference type="EMBL" id="AP024430">
    <property type="protein sequence ID" value="BCS02965.1"/>
    <property type="molecule type" value="Genomic_DNA"/>
</dbReference>